<comment type="caution">
    <text evidence="1">The sequence shown here is derived from an EMBL/GenBank/DDBJ whole genome shotgun (WGS) entry which is preliminary data.</text>
</comment>
<dbReference type="Proteomes" id="UP000663841">
    <property type="component" value="Unassembled WGS sequence"/>
</dbReference>
<sequence>MIEELNEANKLLLAALERYQKACSSLFNHSERPLRILLSQAHSDCVSNELSSISAFEASIQQTRATVAQARNLIRSFVPANTLPEEIWGHIFSLVRDMQPCSLREKTRHDLKVARAWYPELLSHVCSRWRRMAISLPTLWTHIDLLPNHPHSTQLYSRGQTFTSRGKNLPLSLHVDEHHDSMLDSYTDLGVFCTPLSARIESLEVVWPHSASYYRSLALRPCLAACKPGVLRELSLTDNFAIYKDIPIDEPAPVIDEPDSINWCLDLPKEFIEKLMAPVEKLSLSGLYFHWASQAYAGLTELRLLPRDRGDVSLTISSSELVQILASSPQLRALHFGIMIHDTEPPSQLVPAQLNHLEILDLRFNTHRAYPKFFPLLSPNTKPLQLSLAFLGTGSPLSSRRIKSFLQYSNITRLYMDGGPLLIIWLPDLLKLLPNLQTLVLTNFDINEDRSKSPETARPPRPRHLETLRLLHCRIGISALKKVTEIYPIRNLILWSCEYQLPDGRFVVDLQGDREAYFVDSASEVRFIDTPPPDPDLIVEEWNPWE</sequence>
<evidence type="ECO:0008006" key="3">
    <source>
        <dbReference type="Google" id="ProtNLM"/>
    </source>
</evidence>
<gene>
    <name evidence="1" type="ORF">RDB_LOCUS189497</name>
</gene>
<evidence type="ECO:0000313" key="2">
    <source>
        <dbReference type="Proteomes" id="UP000663841"/>
    </source>
</evidence>
<dbReference type="InterPro" id="IPR032675">
    <property type="entry name" value="LRR_dom_sf"/>
</dbReference>
<dbReference type="Gene3D" id="3.80.10.10">
    <property type="entry name" value="Ribonuclease Inhibitor"/>
    <property type="match status" value="1"/>
</dbReference>
<organism evidence="1 2">
    <name type="scientific">Rhizoctonia solani</name>
    <dbReference type="NCBI Taxonomy" id="456999"/>
    <lineage>
        <taxon>Eukaryota</taxon>
        <taxon>Fungi</taxon>
        <taxon>Dikarya</taxon>
        <taxon>Basidiomycota</taxon>
        <taxon>Agaricomycotina</taxon>
        <taxon>Agaricomycetes</taxon>
        <taxon>Cantharellales</taxon>
        <taxon>Ceratobasidiaceae</taxon>
        <taxon>Rhizoctonia</taxon>
    </lineage>
</organism>
<protein>
    <recommendedName>
        <fullName evidence="3">F-box-like domain protein</fullName>
    </recommendedName>
</protein>
<dbReference type="SUPFAM" id="SSF52047">
    <property type="entry name" value="RNI-like"/>
    <property type="match status" value="1"/>
</dbReference>
<dbReference type="Gene3D" id="1.20.1280.50">
    <property type="match status" value="1"/>
</dbReference>
<name>A0A8H3GZ61_9AGAM</name>
<evidence type="ECO:0000313" key="1">
    <source>
        <dbReference type="EMBL" id="CAE6475519.1"/>
    </source>
</evidence>
<reference evidence="1" key="1">
    <citation type="submission" date="2021-01" db="EMBL/GenBank/DDBJ databases">
        <authorList>
            <person name="Kaushik A."/>
        </authorList>
    </citation>
    <scope>NUCLEOTIDE SEQUENCE</scope>
    <source>
        <strain evidence="1">AG3-T5</strain>
    </source>
</reference>
<dbReference type="EMBL" id="CAJMWW010000625">
    <property type="protein sequence ID" value="CAE6475519.1"/>
    <property type="molecule type" value="Genomic_DNA"/>
</dbReference>
<proteinExistence type="predicted"/>
<accession>A0A8H3GZ61</accession>
<dbReference type="AlphaFoldDB" id="A0A8H3GZ61"/>